<evidence type="ECO:0000256" key="8">
    <source>
        <dbReference type="SAM" id="SignalP"/>
    </source>
</evidence>
<feature type="signal peptide" evidence="8">
    <location>
        <begin position="1"/>
        <end position="20"/>
    </location>
</feature>
<organism evidence="9 10">
    <name type="scientific">Limimaricola pyoseonensis</name>
    <dbReference type="NCBI Taxonomy" id="521013"/>
    <lineage>
        <taxon>Bacteria</taxon>
        <taxon>Pseudomonadati</taxon>
        <taxon>Pseudomonadota</taxon>
        <taxon>Alphaproteobacteria</taxon>
        <taxon>Rhodobacterales</taxon>
        <taxon>Paracoccaceae</taxon>
        <taxon>Limimaricola</taxon>
    </lineage>
</organism>
<feature type="binding site" description="axial binding residue" evidence="6">
    <location>
        <position position="148"/>
    </location>
    <ligand>
        <name>heme c</name>
        <dbReference type="ChEBI" id="CHEBI:61717"/>
    </ligand>
    <ligandPart>
        <name>Fe</name>
        <dbReference type="ChEBI" id="CHEBI:18248"/>
    </ligandPart>
</feature>
<keyword evidence="4" id="KW-0249">Electron transport</keyword>
<evidence type="ECO:0000256" key="2">
    <source>
        <dbReference type="ARBA" id="ARBA00022617"/>
    </source>
</evidence>
<protein>
    <submittedName>
        <fullName evidence="9">Cytochrome c556</fullName>
    </submittedName>
</protein>
<dbReference type="InterPro" id="IPR015984">
    <property type="entry name" value="Cyt_c_prime_subgr"/>
</dbReference>
<keyword evidence="8" id="KW-0732">Signal</keyword>
<dbReference type="GO" id="GO:0009055">
    <property type="term" value="F:electron transfer activity"/>
    <property type="evidence" value="ECO:0007669"/>
    <property type="project" value="InterPro"/>
</dbReference>
<evidence type="ECO:0000313" key="10">
    <source>
        <dbReference type="Proteomes" id="UP000198922"/>
    </source>
</evidence>
<reference evidence="10" key="1">
    <citation type="submission" date="2016-10" db="EMBL/GenBank/DDBJ databases">
        <authorList>
            <person name="Varghese N."/>
            <person name="Submissions S."/>
        </authorList>
    </citation>
    <scope>NUCLEOTIDE SEQUENCE [LARGE SCALE GENOMIC DNA]</scope>
    <source>
        <strain evidence="10">DSM 21424</strain>
    </source>
</reference>
<dbReference type="Proteomes" id="UP000198922">
    <property type="component" value="Unassembled WGS sequence"/>
</dbReference>
<proteinExistence type="predicted"/>
<dbReference type="PIRSF" id="PIRSF000027">
    <property type="entry name" value="Cytc_c_prime"/>
    <property type="match status" value="1"/>
</dbReference>
<dbReference type="SUPFAM" id="SSF47175">
    <property type="entry name" value="Cytochromes"/>
    <property type="match status" value="1"/>
</dbReference>
<evidence type="ECO:0000256" key="3">
    <source>
        <dbReference type="ARBA" id="ARBA00022723"/>
    </source>
</evidence>
<keyword evidence="2 7" id="KW-0349">Heme</keyword>
<comment type="PTM">
    <text evidence="7">Binds 1 heme group per subunit.</text>
</comment>
<dbReference type="GO" id="GO:0022900">
    <property type="term" value="P:electron transport chain"/>
    <property type="evidence" value="ECO:0007669"/>
    <property type="project" value="InterPro"/>
</dbReference>
<accession>A0A1G7AH26</accession>
<dbReference type="AlphaFoldDB" id="A0A1G7AH26"/>
<dbReference type="Pfam" id="PF01322">
    <property type="entry name" value="Cytochrom_C_2"/>
    <property type="match status" value="1"/>
</dbReference>
<dbReference type="GO" id="GO:0042597">
    <property type="term" value="C:periplasmic space"/>
    <property type="evidence" value="ECO:0007669"/>
    <property type="project" value="InterPro"/>
</dbReference>
<gene>
    <name evidence="9" type="ORF">SAMN04488567_0922</name>
</gene>
<dbReference type="GO" id="GO:0005506">
    <property type="term" value="F:iron ion binding"/>
    <property type="evidence" value="ECO:0007669"/>
    <property type="project" value="InterPro"/>
</dbReference>
<dbReference type="STRING" id="521013.SAMN04488567_0922"/>
<dbReference type="InterPro" id="IPR002321">
    <property type="entry name" value="Cyt_c_II"/>
</dbReference>
<keyword evidence="10" id="KW-1185">Reference proteome</keyword>
<evidence type="ECO:0000313" key="9">
    <source>
        <dbReference type="EMBL" id="SDE13186.1"/>
    </source>
</evidence>
<keyword evidence="1" id="KW-0813">Transport</keyword>
<feature type="binding site" description="covalent" evidence="7">
    <location>
        <position position="144"/>
    </location>
    <ligand>
        <name>heme c</name>
        <dbReference type="ChEBI" id="CHEBI:61717"/>
    </ligand>
</feature>
<evidence type="ECO:0000256" key="6">
    <source>
        <dbReference type="PIRSR" id="PIRSR000027-1"/>
    </source>
</evidence>
<evidence type="ECO:0000256" key="7">
    <source>
        <dbReference type="PIRSR" id="PIRSR000027-2"/>
    </source>
</evidence>
<keyword evidence="5 6" id="KW-0408">Iron</keyword>
<feature type="binding site" description="covalent" evidence="7">
    <location>
        <position position="147"/>
    </location>
    <ligand>
        <name>heme c</name>
        <dbReference type="ChEBI" id="CHEBI:61717"/>
    </ligand>
</feature>
<evidence type="ECO:0000256" key="1">
    <source>
        <dbReference type="ARBA" id="ARBA00022448"/>
    </source>
</evidence>
<dbReference type="GO" id="GO:0020037">
    <property type="term" value="F:heme binding"/>
    <property type="evidence" value="ECO:0007669"/>
    <property type="project" value="InterPro"/>
</dbReference>
<dbReference type="InterPro" id="IPR010980">
    <property type="entry name" value="Cyt_c/b562"/>
</dbReference>
<dbReference type="OrthoDB" id="7596534at2"/>
<dbReference type="InterPro" id="IPR012127">
    <property type="entry name" value="Cyt_c_prime"/>
</dbReference>
<dbReference type="RefSeq" id="WP_090109681.1">
    <property type="nucleotide sequence ID" value="NZ_FNAT01000001.1"/>
</dbReference>
<name>A0A1G7AH26_9RHOB</name>
<sequence>MIRTTAMGLGLALTATLATAQGFAPDKAHEAREHHMHLMGSHLGLLGAMAKGEAEFDAAIAGPAAATLSELAQSVQTAGPLYWVEGSSSDEVENSRALPAIWEDMAKFDGQMEDLVTAAAEMESAAASDLEALRAAMGSLGKACGTCHEDFRKPDE</sequence>
<dbReference type="EMBL" id="FNAT01000001">
    <property type="protein sequence ID" value="SDE13186.1"/>
    <property type="molecule type" value="Genomic_DNA"/>
</dbReference>
<keyword evidence="3 6" id="KW-0479">Metal-binding</keyword>
<dbReference type="PRINTS" id="PR00608">
    <property type="entry name" value="CYTCHROMECII"/>
</dbReference>
<evidence type="ECO:0000256" key="5">
    <source>
        <dbReference type="ARBA" id="ARBA00023004"/>
    </source>
</evidence>
<feature type="chain" id="PRO_5011597233" evidence="8">
    <location>
        <begin position="21"/>
        <end position="156"/>
    </location>
</feature>
<dbReference type="PROSITE" id="PS51009">
    <property type="entry name" value="CYTCII"/>
    <property type="match status" value="1"/>
</dbReference>
<evidence type="ECO:0000256" key="4">
    <source>
        <dbReference type="ARBA" id="ARBA00022982"/>
    </source>
</evidence>
<dbReference type="Gene3D" id="1.20.120.10">
    <property type="entry name" value="Cytochrome c/b562"/>
    <property type="match status" value="1"/>
</dbReference>